<sequence length="98" mass="11468">MMIKSFADKETEKVYHQIFSKKLPLSIQKVALRKLLMIDAAANINDLRDPPANHLERLVGNREGQQSVRINNQYRICFSIENTNDFTHVEIVDYHKQQ</sequence>
<evidence type="ECO:0000313" key="4">
    <source>
        <dbReference type="Proteomes" id="UP000294668"/>
    </source>
</evidence>
<name>A0A224V592_9LACO</name>
<accession>A0A224V592</accession>
<reference evidence="1 3" key="1">
    <citation type="journal article" date="2017" name="Biosci Microbiota Food Health">
        <title>Genomic characterization reconfirms the taxonomic status of Lactobacillus parakefiri.</title>
        <authorList>
            <person name="Tanizawa Y."/>
            <person name="Kobayashi H."/>
            <person name="Kaminuma E."/>
            <person name="Sakamoto M."/>
            <person name="Ohkuma M."/>
            <person name="Nakamura Y."/>
            <person name="Arita M."/>
            <person name="Tohno M."/>
        </authorList>
    </citation>
    <scope>NUCLEOTIDE SEQUENCE [LARGE SCALE GENOMIC DNA]</scope>
    <source>
        <strain evidence="1 3">JCM 8573</strain>
    </source>
</reference>
<dbReference type="PANTHER" id="PTHR40266">
    <property type="entry name" value="TOXIN HIGB-1"/>
    <property type="match status" value="1"/>
</dbReference>
<dbReference type="InterPro" id="IPR035093">
    <property type="entry name" value="RelE/ParE_toxin_dom_sf"/>
</dbReference>
<keyword evidence="4" id="KW-1185">Reference proteome</keyword>
<dbReference type="EMBL" id="PUFL01000015">
    <property type="protein sequence ID" value="TDG94559.1"/>
    <property type="molecule type" value="Genomic_DNA"/>
</dbReference>
<reference evidence="2 4" key="2">
    <citation type="journal article" date="2019" name="Appl. Microbiol. Biotechnol.">
        <title>Uncovering carbohydrate metabolism through a genotype-phenotype association study of 56 lactic acid bacteria genomes.</title>
        <authorList>
            <person name="Buron-Moles G."/>
            <person name="Chailyan A."/>
            <person name="Dolejs I."/>
            <person name="Forster J."/>
            <person name="Miks M.H."/>
        </authorList>
    </citation>
    <scope>NUCLEOTIDE SEQUENCE [LARGE SCALE GENOMIC DNA]</scope>
    <source>
        <strain evidence="2 4">DSM 10551</strain>
    </source>
</reference>
<reference evidence="2" key="3">
    <citation type="submission" date="2019-02" db="EMBL/GenBank/DDBJ databases">
        <authorList>
            <person name="Buron G."/>
            <person name="Chaylann A."/>
            <person name="Dolejs I."/>
            <person name="Forster J."/>
            <person name="Miks M.H."/>
        </authorList>
    </citation>
    <scope>NUCLEOTIDE SEQUENCE</scope>
    <source>
        <strain evidence="2">DSM 10551</strain>
    </source>
</reference>
<evidence type="ECO:0000313" key="3">
    <source>
        <dbReference type="Proteomes" id="UP000214739"/>
    </source>
</evidence>
<dbReference type="Proteomes" id="UP000294668">
    <property type="component" value="Unassembled WGS sequence"/>
</dbReference>
<proteinExistence type="predicted"/>
<evidence type="ECO:0000313" key="2">
    <source>
        <dbReference type="EMBL" id="TDG94559.1"/>
    </source>
</evidence>
<dbReference type="EMBL" id="BDGB01000060">
    <property type="protein sequence ID" value="GAW72187.1"/>
    <property type="molecule type" value="Genomic_DNA"/>
</dbReference>
<organism evidence="1 3">
    <name type="scientific">Lentilactobacillus parakefiri</name>
    <dbReference type="NCBI Taxonomy" id="152332"/>
    <lineage>
        <taxon>Bacteria</taxon>
        <taxon>Bacillati</taxon>
        <taxon>Bacillota</taxon>
        <taxon>Bacilli</taxon>
        <taxon>Lactobacillales</taxon>
        <taxon>Lactobacillaceae</taxon>
        <taxon>Lentilactobacillus</taxon>
    </lineage>
</organism>
<gene>
    <name evidence="2" type="ORF">C5L28_000816</name>
    <name evidence="1" type="ORF">LPKJCM_01297</name>
</gene>
<evidence type="ECO:0000313" key="1">
    <source>
        <dbReference type="EMBL" id="GAW72187.1"/>
    </source>
</evidence>
<dbReference type="AlphaFoldDB" id="A0A224V592"/>
<dbReference type="Proteomes" id="UP000214739">
    <property type="component" value="Unassembled WGS sequence"/>
</dbReference>
<protein>
    <submittedName>
        <fullName evidence="1">Plasmid maintenance system killer protein</fullName>
    </submittedName>
</protein>
<dbReference type="Gene3D" id="3.30.2310.20">
    <property type="entry name" value="RelE-like"/>
    <property type="match status" value="1"/>
</dbReference>
<comment type="caution">
    <text evidence="1">The sequence shown here is derived from an EMBL/GenBank/DDBJ whole genome shotgun (WGS) entry which is preliminary data.</text>
</comment>
<dbReference type="InterPro" id="IPR007711">
    <property type="entry name" value="HigB-1"/>
</dbReference>
<dbReference type="PANTHER" id="PTHR40266:SF2">
    <property type="entry name" value="TOXIN HIGB-1"/>
    <property type="match status" value="1"/>
</dbReference>
<dbReference type="Pfam" id="PF05015">
    <property type="entry name" value="HigB-like_toxin"/>
    <property type="match status" value="1"/>
</dbReference>
<dbReference type="SUPFAM" id="SSF143011">
    <property type="entry name" value="RelE-like"/>
    <property type="match status" value="1"/>
</dbReference>